<comment type="caution">
    <text evidence="3">The sequence shown here is derived from an EMBL/GenBank/DDBJ whole genome shotgun (WGS) entry which is preliminary data.</text>
</comment>
<dbReference type="Pfam" id="PF08327">
    <property type="entry name" value="AHSA1"/>
    <property type="match status" value="2"/>
</dbReference>
<comment type="similarity">
    <text evidence="1">Belongs to the AHA1 family.</text>
</comment>
<keyword evidence="4" id="KW-1185">Reference proteome</keyword>
<dbReference type="EMBL" id="BAAAHH010000031">
    <property type="protein sequence ID" value="GAA0963795.1"/>
    <property type="molecule type" value="Genomic_DNA"/>
</dbReference>
<dbReference type="InterPro" id="IPR013538">
    <property type="entry name" value="ASHA1/2-like_C"/>
</dbReference>
<reference evidence="4" key="1">
    <citation type="journal article" date="2019" name="Int. J. Syst. Evol. Microbiol.">
        <title>The Global Catalogue of Microorganisms (GCM) 10K type strain sequencing project: providing services to taxonomists for standard genome sequencing and annotation.</title>
        <authorList>
            <consortium name="The Broad Institute Genomics Platform"/>
            <consortium name="The Broad Institute Genome Sequencing Center for Infectious Disease"/>
            <person name="Wu L."/>
            <person name="Ma J."/>
        </authorList>
    </citation>
    <scope>NUCLEOTIDE SEQUENCE [LARGE SCALE GENOMIC DNA]</scope>
    <source>
        <strain evidence="4">JCM 10696</strain>
    </source>
</reference>
<dbReference type="CDD" id="cd07814">
    <property type="entry name" value="SRPBCC_CalC_Aha1-like"/>
    <property type="match status" value="1"/>
</dbReference>
<dbReference type="InterPro" id="IPR023393">
    <property type="entry name" value="START-like_dom_sf"/>
</dbReference>
<feature type="domain" description="Activator of Hsp90 ATPase homologue 1/2-like C-terminal" evidence="2">
    <location>
        <begin position="13"/>
        <end position="115"/>
    </location>
</feature>
<organism evidence="3 4">
    <name type="scientific">Actinocorallia libanotica</name>
    <dbReference type="NCBI Taxonomy" id="46162"/>
    <lineage>
        <taxon>Bacteria</taxon>
        <taxon>Bacillati</taxon>
        <taxon>Actinomycetota</taxon>
        <taxon>Actinomycetes</taxon>
        <taxon>Streptosporangiales</taxon>
        <taxon>Thermomonosporaceae</taxon>
        <taxon>Actinocorallia</taxon>
    </lineage>
</organism>
<gene>
    <name evidence="3" type="ORF">GCM10009550_60150</name>
</gene>
<evidence type="ECO:0000259" key="2">
    <source>
        <dbReference type="Pfam" id="PF08327"/>
    </source>
</evidence>
<accession>A0ABN1RU25</accession>
<evidence type="ECO:0000256" key="1">
    <source>
        <dbReference type="ARBA" id="ARBA00006817"/>
    </source>
</evidence>
<name>A0ABN1RU25_9ACTN</name>
<dbReference type="Gene3D" id="3.30.530.20">
    <property type="match status" value="2"/>
</dbReference>
<evidence type="ECO:0000313" key="4">
    <source>
        <dbReference type="Proteomes" id="UP001500665"/>
    </source>
</evidence>
<dbReference type="SUPFAM" id="SSF55961">
    <property type="entry name" value="Bet v1-like"/>
    <property type="match status" value="2"/>
</dbReference>
<dbReference type="Proteomes" id="UP001500665">
    <property type="component" value="Unassembled WGS sequence"/>
</dbReference>
<feature type="domain" description="Activator of Hsp90 ATPase homologue 1/2-like C-terminal" evidence="2">
    <location>
        <begin position="156"/>
        <end position="261"/>
    </location>
</feature>
<sequence>MTEPMKIVARTTAPLKEVHHALTDAAMLREWLAEHARVELPERYEFWGRHAPEGDAPHQRLLHADDRGLRFAWLLGGEEMTTEFALSEGEDGGTLITVTQTGVDEAAAQRGEGLQNVLYTFWYVATANLVDRLEGRAVTGWCDFAGAELRTEIEIAAPREKVYDALIDGEKVSEWFGIPIGIEPFVGGRYAMGGLESGYAAKIVDLEPQRRLGVDWGEGVGVATWELADSDGATRLTFVQSGFDRENPPFTGWCGSLSGLAELRRYLELPDWRPIWAPAA</sequence>
<evidence type="ECO:0000313" key="3">
    <source>
        <dbReference type="EMBL" id="GAA0963795.1"/>
    </source>
</evidence>
<dbReference type="RefSeq" id="WP_344244409.1">
    <property type="nucleotide sequence ID" value="NZ_BAAAHH010000031.1"/>
</dbReference>
<protein>
    <recommendedName>
        <fullName evidence="2">Activator of Hsp90 ATPase homologue 1/2-like C-terminal domain-containing protein</fullName>
    </recommendedName>
</protein>
<proteinExistence type="inferred from homology"/>